<reference evidence="2" key="2">
    <citation type="submission" date="2020-09" db="EMBL/GenBank/DDBJ databases">
        <authorList>
            <person name="Sun Q."/>
            <person name="Ohkuma M."/>
        </authorList>
    </citation>
    <scope>NUCLEOTIDE SEQUENCE</scope>
    <source>
        <strain evidence="2">JCM 4369</strain>
    </source>
</reference>
<dbReference type="Proteomes" id="UP000618795">
    <property type="component" value="Unassembled WGS sequence"/>
</dbReference>
<protein>
    <submittedName>
        <fullName evidence="2">Uncharacterized protein</fullName>
    </submittedName>
</protein>
<dbReference type="AlphaFoldDB" id="A0A918MCL4"/>
<organism evidence="2 3">
    <name type="scientific">Streptomyces filipinensis</name>
    <dbReference type="NCBI Taxonomy" id="66887"/>
    <lineage>
        <taxon>Bacteria</taxon>
        <taxon>Bacillati</taxon>
        <taxon>Actinomycetota</taxon>
        <taxon>Actinomycetes</taxon>
        <taxon>Kitasatosporales</taxon>
        <taxon>Streptomycetaceae</taxon>
        <taxon>Streptomyces</taxon>
    </lineage>
</organism>
<sequence length="90" mass="9491">MTWAAWGLPPPFRGLFLSHHHLGLGMGGMERVAVFPLLTGTLAVGARGMVRRPPRKQDAGGSTVLGSPVLTPRDQGAHRVVINRSSGRGG</sequence>
<evidence type="ECO:0000256" key="1">
    <source>
        <dbReference type="SAM" id="MobiDB-lite"/>
    </source>
</evidence>
<comment type="caution">
    <text evidence="2">The sequence shown here is derived from an EMBL/GenBank/DDBJ whole genome shotgun (WGS) entry which is preliminary data.</text>
</comment>
<evidence type="ECO:0000313" key="3">
    <source>
        <dbReference type="Proteomes" id="UP000618795"/>
    </source>
</evidence>
<dbReference type="EMBL" id="BMTD01000013">
    <property type="protein sequence ID" value="GGV09246.1"/>
    <property type="molecule type" value="Genomic_DNA"/>
</dbReference>
<name>A0A918MCL4_9ACTN</name>
<evidence type="ECO:0000313" key="2">
    <source>
        <dbReference type="EMBL" id="GGV09246.1"/>
    </source>
</evidence>
<reference evidence="2" key="1">
    <citation type="journal article" date="2014" name="Int. J. Syst. Evol. Microbiol.">
        <title>Complete genome sequence of Corynebacterium casei LMG S-19264T (=DSM 44701T), isolated from a smear-ripened cheese.</title>
        <authorList>
            <consortium name="US DOE Joint Genome Institute (JGI-PGF)"/>
            <person name="Walter F."/>
            <person name="Albersmeier A."/>
            <person name="Kalinowski J."/>
            <person name="Ruckert C."/>
        </authorList>
    </citation>
    <scope>NUCLEOTIDE SEQUENCE</scope>
    <source>
        <strain evidence="2">JCM 4369</strain>
    </source>
</reference>
<feature type="region of interest" description="Disordered" evidence="1">
    <location>
        <begin position="50"/>
        <end position="71"/>
    </location>
</feature>
<keyword evidence="3" id="KW-1185">Reference proteome</keyword>
<proteinExistence type="predicted"/>
<accession>A0A918MCL4</accession>
<gene>
    <name evidence="2" type="ORF">GCM10010260_54400</name>
</gene>